<accession>A0A059CJG4</accession>
<dbReference type="AlphaFoldDB" id="A0A059CJG4"/>
<dbReference type="EMBL" id="KK198756">
    <property type="protein sequence ID" value="KCW78321.1"/>
    <property type="molecule type" value="Genomic_DNA"/>
</dbReference>
<dbReference type="Gramene" id="KCW78321">
    <property type="protein sequence ID" value="KCW78321"/>
    <property type="gene ID" value="EUGRSUZ_D02500"/>
</dbReference>
<proteinExistence type="predicted"/>
<gene>
    <name evidence="1" type="ORF">EUGRSUZ_D02500</name>
</gene>
<dbReference type="InParanoid" id="A0A059CJG4"/>
<organism evidence="1">
    <name type="scientific">Eucalyptus grandis</name>
    <name type="common">Flooded gum</name>
    <dbReference type="NCBI Taxonomy" id="71139"/>
    <lineage>
        <taxon>Eukaryota</taxon>
        <taxon>Viridiplantae</taxon>
        <taxon>Streptophyta</taxon>
        <taxon>Embryophyta</taxon>
        <taxon>Tracheophyta</taxon>
        <taxon>Spermatophyta</taxon>
        <taxon>Magnoliopsida</taxon>
        <taxon>eudicotyledons</taxon>
        <taxon>Gunneridae</taxon>
        <taxon>Pentapetalae</taxon>
        <taxon>rosids</taxon>
        <taxon>malvids</taxon>
        <taxon>Myrtales</taxon>
        <taxon>Myrtaceae</taxon>
        <taxon>Myrtoideae</taxon>
        <taxon>Eucalypteae</taxon>
        <taxon>Eucalyptus</taxon>
    </lineage>
</organism>
<name>A0A059CJG4_EUCGR</name>
<sequence length="82" mass="9431">MIFCLTTKKRPIRTRENEPLNIPPVFNPLLNLSSDQVELTNDMKDGNKSNEADAHNKNHIWRDLQSWGIISVELQHRSSCSS</sequence>
<reference evidence="1" key="1">
    <citation type="submission" date="2013-07" db="EMBL/GenBank/DDBJ databases">
        <title>The genome of Eucalyptus grandis.</title>
        <authorList>
            <person name="Schmutz J."/>
            <person name="Hayes R."/>
            <person name="Myburg A."/>
            <person name="Tuskan G."/>
            <person name="Grattapaglia D."/>
            <person name="Rokhsar D.S."/>
        </authorList>
    </citation>
    <scope>NUCLEOTIDE SEQUENCE</scope>
    <source>
        <tissue evidence="1">Leaf extractions</tissue>
    </source>
</reference>
<protein>
    <submittedName>
        <fullName evidence="1">Uncharacterized protein</fullName>
    </submittedName>
</protein>
<evidence type="ECO:0000313" key="1">
    <source>
        <dbReference type="EMBL" id="KCW78321.1"/>
    </source>
</evidence>